<dbReference type="RefSeq" id="XP_040698186.1">
    <property type="nucleotide sequence ID" value="XM_040845374.1"/>
</dbReference>
<sequence>MGFDPGSTRRASVFQANGFTEDGHSAYKPGLSRLYHPPWNYLKPRILFNRPRRLSPTFQISIPELPYMSTFASEVPVIHTPFWMNEGSHPCHRPSPNPFRQRPSQGRHCSVYQIPLAASCRIHRRARKTAPSYMKARVAAETDPPFSPRPVSRNSQMCPSRSLSDRHDSNYRGVITANKLDSEHPAQLSQNQLLDHFGVIDTDKGHLCNYYLGCPDGLVIQGHADVLPHSSGGLKDPMPVPKEGCSWKEPQDTNLYHNDFCYLFNGCLEYMYQDGCGRCD</sequence>
<organism evidence="2 3">
    <name type="scientific">Aspergillus sydowii CBS 593.65</name>
    <dbReference type="NCBI Taxonomy" id="1036612"/>
    <lineage>
        <taxon>Eukaryota</taxon>
        <taxon>Fungi</taxon>
        <taxon>Dikarya</taxon>
        <taxon>Ascomycota</taxon>
        <taxon>Pezizomycotina</taxon>
        <taxon>Eurotiomycetes</taxon>
        <taxon>Eurotiomycetidae</taxon>
        <taxon>Eurotiales</taxon>
        <taxon>Aspergillaceae</taxon>
        <taxon>Aspergillus</taxon>
        <taxon>Aspergillus subgen. Nidulantes</taxon>
    </lineage>
</organism>
<keyword evidence="3" id="KW-1185">Reference proteome</keyword>
<dbReference type="OrthoDB" id="10465875at2759"/>
<accession>A0A1L9T4K5</accession>
<feature type="compositionally biased region" description="Polar residues" evidence="1">
    <location>
        <begin position="152"/>
        <end position="162"/>
    </location>
</feature>
<protein>
    <submittedName>
        <fullName evidence="2">Uncharacterized protein</fullName>
    </submittedName>
</protein>
<feature type="region of interest" description="Disordered" evidence="1">
    <location>
        <begin position="139"/>
        <end position="164"/>
    </location>
</feature>
<evidence type="ECO:0000313" key="3">
    <source>
        <dbReference type="Proteomes" id="UP000184356"/>
    </source>
</evidence>
<dbReference type="Proteomes" id="UP000184356">
    <property type="component" value="Unassembled WGS sequence"/>
</dbReference>
<reference evidence="3" key="1">
    <citation type="journal article" date="2017" name="Genome Biol.">
        <title>Comparative genomics reveals high biological diversity and specific adaptations in the industrially and medically important fungal genus Aspergillus.</title>
        <authorList>
            <person name="de Vries R.P."/>
            <person name="Riley R."/>
            <person name="Wiebenga A."/>
            <person name="Aguilar-Osorio G."/>
            <person name="Amillis S."/>
            <person name="Uchima C.A."/>
            <person name="Anderluh G."/>
            <person name="Asadollahi M."/>
            <person name="Askin M."/>
            <person name="Barry K."/>
            <person name="Battaglia E."/>
            <person name="Bayram O."/>
            <person name="Benocci T."/>
            <person name="Braus-Stromeyer S.A."/>
            <person name="Caldana C."/>
            <person name="Canovas D."/>
            <person name="Cerqueira G.C."/>
            <person name="Chen F."/>
            <person name="Chen W."/>
            <person name="Choi C."/>
            <person name="Clum A."/>
            <person name="Dos Santos R.A."/>
            <person name="Damasio A.R."/>
            <person name="Diallinas G."/>
            <person name="Emri T."/>
            <person name="Fekete E."/>
            <person name="Flipphi M."/>
            <person name="Freyberg S."/>
            <person name="Gallo A."/>
            <person name="Gournas C."/>
            <person name="Habgood R."/>
            <person name="Hainaut M."/>
            <person name="Harispe M.L."/>
            <person name="Henrissat B."/>
            <person name="Hilden K.S."/>
            <person name="Hope R."/>
            <person name="Hossain A."/>
            <person name="Karabika E."/>
            <person name="Karaffa L."/>
            <person name="Karanyi Z."/>
            <person name="Krasevec N."/>
            <person name="Kuo A."/>
            <person name="Kusch H."/>
            <person name="LaButti K."/>
            <person name="Lagendijk E.L."/>
            <person name="Lapidus A."/>
            <person name="Levasseur A."/>
            <person name="Lindquist E."/>
            <person name="Lipzen A."/>
            <person name="Logrieco A.F."/>
            <person name="MacCabe A."/>
            <person name="Maekelae M.R."/>
            <person name="Malavazi I."/>
            <person name="Melin P."/>
            <person name="Meyer V."/>
            <person name="Mielnichuk N."/>
            <person name="Miskei M."/>
            <person name="Molnar A.P."/>
            <person name="Mule G."/>
            <person name="Ngan C.Y."/>
            <person name="Orejas M."/>
            <person name="Orosz E."/>
            <person name="Ouedraogo J.P."/>
            <person name="Overkamp K.M."/>
            <person name="Park H.-S."/>
            <person name="Perrone G."/>
            <person name="Piumi F."/>
            <person name="Punt P.J."/>
            <person name="Ram A.F."/>
            <person name="Ramon A."/>
            <person name="Rauscher S."/>
            <person name="Record E."/>
            <person name="Riano-Pachon D.M."/>
            <person name="Robert V."/>
            <person name="Roehrig J."/>
            <person name="Ruller R."/>
            <person name="Salamov A."/>
            <person name="Salih N.S."/>
            <person name="Samson R.A."/>
            <person name="Sandor E."/>
            <person name="Sanguinetti M."/>
            <person name="Schuetze T."/>
            <person name="Sepcic K."/>
            <person name="Shelest E."/>
            <person name="Sherlock G."/>
            <person name="Sophianopoulou V."/>
            <person name="Squina F.M."/>
            <person name="Sun H."/>
            <person name="Susca A."/>
            <person name="Todd R.B."/>
            <person name="Tsang A."/>
            <person name="Unkles S.E."/>
            <person name="van de Wiele N."/>
            <person name="van Rossen-Uffink D."/>
            <person name="Oliveira J.V."/>
            <person name="Vesth T.C."/>
            <person name="Visser J."/>
            <person name="Yu J.-H."/>
            <person name="Zhou M."/>
            <person name="Andersen M.R."/>
            <person name="Archer D.B."/>
            <person name="Baker S.E."/>
            <person name="Benoit I."/>
            <person name="Brakhage A.A."/>
            <person name="Braus G.H."/>
            <person name="Fischer R."/>
            <person name="Frisvad J.C."/>
            <person name="Goldman G.H."/>
            <person name="Houbraken J."/>
            <person name="Oakley B."/>
            <person name="Pocsi I."/>
            <person name="Scazzocchio C."/>
            <person name="Seiboth B."/>
            <person name="vanKuyk P.A."/>
            <person name="Wortman J."/>
            <person name="Dyer P.S."/>
            <person name="Grigoriev I.V."/>
        </authorList>
    </citation>
    <scope>NUCLEOTIDE SEQUENCE [LARGE SCALE GENOMIC DNA]</scope>
    <source>
        <strain evidence="3">CBS 593.65</strain>
    </source>
</reference>
<name>A0A1L9T4K5_9EURO</name>
<dbReference type="EMBL" id="KV878595">
    <property type="protein sequence ID" value="OJJ54380.1"/>
    <property type="molecule type" value="Genomic_DNA"/>
</dbReference>
<dbReference type="VEuPathDB" id="FungiDB:ASPSYDRAFT_35878"/>
<proteinExistence type="predicted"/>
<gene>
    <name evidence="2" type="ORF">ASPSYDRAFT_35878</name>
</gene>
<evidence type="ECO:0000313" key="2">
    <source>
        <dbReference type="EMBL" id="OJJ54380.1"/>
    </source>
</evidence>
<dbReference type="GeneID" id="63761447"/>
<dbReference type="AlphaFoldDB" id="A0A1L9T4K5"/>
<evidence type="ECO:0000256" key="1">
    <source>
        <dbReference type="SAM" id="MobiDB-lite"/>
    </source>
</evidence>